<dbReference type="InterPro" id="IPR005493">
    <property type="entry name" value="RraA/RraA-like"/>
</dbReference>
<comment type="subunit">
    <text evidence="4 10">Homotrimer.</text>
</comment>
<dbReference type="PANTHER" id="PTHR33254:SF4">
    <property type="entry name" value="4-HYDROXY-4-METHYL-2-OXOGLUTARATE ALDOLASE 3-RELATED"/>
    <property type="match status" value="1"/>
</dbReference>
<evidence type="ECO:0000256" key="8">
    <source>
        <dbReference type="ARBA" id="ARBA00047973"/>
    </source>
</evidence>
<evidence type="ECO:0000256" key="1">
    <source>
        <dbReference type="ARBA" id="ARBA00001342"/>
    </source>
</evidence>
<keyword evidence="12" id="KW-1185">Reference proteome</keyword>
<keyword evidence="6 10" id="KW-0456">Lyase</keyword>
<sequence length="163" mass="17360">MDFKTADLCDEFGGELEVSSYEFKSYGKKQKFYGPIETLKVFEDNVLVRKALETVPPGTLLVVDGGGSRRCALLGDRLGEIAQNRGLAGIIINGCVRDTEDLVKLDIGILALGSNPLKSNKEGKGEQGVALTFGGLTLSPGDYVYADTDGVVAAKKDVLSITL</sequence>
<name>A0A398B3C8_9BACI</name>
<dbReference type="EC" id="4.1.3.17" evidence="10"/>
<proteinExistence type="inferred from homology"/>
<dbReference type="NCBIfam" id="NF006875">
    <property type="entry name" value="PRK09372.1"/>
    <property type="match status" value="1"/>
</dbReference>
<feature type="binding site" evidence="9">
    <location>
        <position position="97"/>
    </location>
    <ligand>
        <name>substrate</name>
    </ligand>
</feature>
<organism evidence="11 12">
    <name type="scientific">Mesobacillus zeae</name>
    <dbReference type="NCBI Taxonomy" id="1917180"/>
    <lineage>
        <taxon>Bacteria</taxon>
        <taxon>Bacillati</taxon>
        <taxon>Bacillota</taxon>
        <taxon>Bacilli</taxon>
        <taxon>Bacillales</taxon>
        <taxon>Bacillaceae</taxon>
        <taxon>Mesobacillus</taxon>
    </lineage>
</organism>
<reference evidence="11 12" key="1">
    <citation type="submission" date="2018-08" db="EMBL/GenBank/DDBJ databases">
        <title>Bacillus jemisoniae sp. nov., Bacillus chryseoplanitiae sp. nov., Bacillus resnikiae sp. nov., and Bacillus frankliniae sp. nov., isolated from Viking spacecraft and associated surfaces.</title>
        <authorList>
            <person name="Seuylemezian A."/>
            <person name="Vaishampayan P."/>
        </authorList>
    </citation>
    <scope>NUCLEOTIDE SEQUENCE [LARGE SCALE GENOMIC DNA]</scope>
    <source>
        <strain evidence="11 12">JJ-247</strain>
    </source>
</reference>
<evidence type="ECO:0000256" key="7">
    <source>
        <dbReference type="ARBA" id="ARBA00025046"/>
    </source>
</evidence>
<dbReference type="GO" id="GO:0008948">
    <property type="term" value="F:oxaloacetate decarboxylase activity"/>
    <property type="evidence" value="ECO:0007669"/>
    <property type="project" value="UniProtKB-EC"/>
</dbReference>
<evidence type="ECO:0000256" key="9">
    <source>
        <dbReference type="PIRSR" id="PIRSR605493-1"/>
    </source>
</evidence>
<evidence type="ECO:0000256" key="2">
    <source>
        <dbReference type="ARBA" id="ARBA00001968"/>
    </source>
</evidence>
<comment type="catalytic activity">
    <reaction evidence="1 10">
        <text>4-hydroxy-4-methyl-2-oxoglutarate = 2 pyruvate</text>
        <dbReference type="Rhea" id="RHEA:22748"/>
        <dbReference type="ChEBI" id="CHEBI:15361"/>
        <dbReference type="ChEBI" id="CHEBI:58276"/>
        <dbReference type="EC" id="4.1.3.17"/>
    </reaction>
</comment>
<comment type="caution">
    <text evidence="11">The sequence shown here is derived from an EMBL/GenBank/DDBJ whole genome shotgun (WGS) entry which is preliminary data.</text>
</comment>
<dbReference type="InterPro" id="IPR036704">
    <property type="entry name" value="RraA/RraA-like_sf"/>
</dbReference>
<feature type="binding site" evidence="9">
    <location>
        <begin position="75"/>
        <end position="78"/>
    </location>
    <ligand>
        <name>substrate</name>
    </ligand>
</feature>
<dbReference type="Proteomes" id="UP000265816">
    <property type="component" value="Unassembled WGS sequence"/>
</dbReference>
<dbReference type="CDD" id="cd16841">
    <property type="entry name" value="RraA_family"/>
    <property type="match status" value="1"/>
</dbReference>
<evidence type="ECO:0000313" key="12">
    <source>
        <dbReference type="Proteomes" id="UP000265816"/>
    </source>
</evidence>
<accession>A0A398B3C8</accession>
<dbReference type="NCBIfam" id="TIGR01935">
    <property type="entry name" value="NOT-MenG"/>
    <property type="match status" value="1"/>
</dbReference>
<comment type="catalytic activity">
    <reaction evidence="8 10">
        <text>oxaloacetate + H(+) = pyruvate + CO2</text>
        <dbReference type="Rhea" id="RHEA:15641"/>
        <dbReference type="ChEBI" id="CHEBI:15361"/>
        <dbReference type="ChEBI" id="CHEBI:15378"/>
        <dbReference type="ChEBI" id="CHEBI:16452"/>
        <dbReference type="ChEBI" id="CHEBI:16526"/>
        <dbReference type="EC" id="4.1.1.112"/>
    </reaction>
</comment>
<dbReference type="Pfam" id="PF03737">
    <property type="entry name" value="RraA-like"/>
    <property type="match status" value="1"/>
</dbReference>
<gene>
    <name evidence="11" type="ORF">D1970_18750</name>
</gene>
<feature type="binding site" evidence="9">
    <location>
        <position position="98"/>
    </location>
    <ligand>
        <name>Mg(2+)</name>
        <dbReference type="ChEBI" id="CHEBI:18420"/>
    </ligand>
</feature>
<comment type="cofactor">
    <cofactor evidence="2 10">
        <name>a divalent metal cation</name>
        <dbReference type="ChEBI" id="CHEBI:60240"/>
    </cofactor>
</comment>
<comment type="similarity">
    <text evidence="3 10">Belongs to the class II aldolase/RraA-like family.</text>
</comment>
<evidence type="ECO:0000256" key="3">
    <source>
        <dbReference type="ARBA" id="ARBA00008621"/>
    </source>
</evidence>
<evidence type="ECO:0000256" key="4">
    <source>
        <dbReference type="ARBA" id="ARBA00011233"/>
    </source>
</evidence>
<dbReference type="RefSeq" id="WP_119114388.1">
    <property type="nucleotide sequence ID" value="NZ_CBCSEO010000012.1"/>
</dbReference>
<dbReference type="OrthoDB" id="9784786at2"/>
<dbReference type="SUPFAM" id="SSF89562">
    <property type="entry name" value="RraA-like"/>
    <property type="match status" value="1"/>
</dbReference>
<dbReference type="EMBL" id="QWVT01000037">
    <property type="protein sequence ID" value="RID82450.1"/>
    <property type="molecule type" value="Genomic_DNA"/>
</dbReference>
<protein>
    <recommendedName>
        <fullName evidence="10">4-hydroxy-4-methyl-2-oxoglutarate aldolase</fullName>
        <shortName evidence="10">HMG aldolase</shortName>
        <ecNumber evidence="10">4.1.1.112</ecNumber>
        <ecNumber evidence="10">4.1.3.17</ecNumber>
    </recommendedName>
    <alternativeName>
        <fullName evidence="10">Oxaloacetate decarboxylase</fullName>
    </alternativeName>
</protein>
<evidence type="ECO:0000313" key="11">
    <source>
        <dbReference type="EMBL" id="RID82450.1"/>
    </source>
</evidence>
<dbReference type="EC" id="4.1.1.112" evidence="10"/>
<comment type="cofactor">
    <cofactor evidence="9">
        <name>Mg(2+)</name>
        <dbReference type="ChEBI" id="CHEBI:18420"/>
    </cofactor>
</comment>
<dbReference type="GO" id="GO:0047443">
    <property type="term" value="F:4-hydroxy-4-methyl-2-oxoglutarate aldolase activity"/>
    <property type="evidence" value="ECO:0007669"/>
    <property type="project" value="UniProtKB-EC"/>
</dbReference>
<dbReference type="InterPro" id="IPR010203">
    <property type="entry name" value="RraA"/>
</dbReference>
<keyword evidence="5 9" id="KW-0479">Metal-binding</keyword>
<dbReference type="Gene3D" id="3.50.30.40">
    <property type="entry name" value="Ribonuclease E inhibitor RraA/RraA-like"/>
    <property type="match status" value="1"/>
</dbReference>
<dbReference type="AlphaFoldDB" id="A0A398B3C8"/>
<evidence type="ECO:0000256" key="6">
    <source>
        <dbReference type="ARBA" id="ARBA00023239"/>
    </source>
</evidence>
<evidence type="ECO:0000256" key="10">
    <source>
        <dbReference type="RuleBase" id="RU004338"/>
    </source>
</evidence>
<dbReference type="GO" id="GO:0008428">
    <property type="term" value="F:ribonuclease inhibitor activity"/>
    <property type="evidence" value="ECO:0007669"/>
    <property type="project" value="InterPro"/>
</dbReference>
<dbReference type="GO" id="GO:0046872">
    <property type="term" value="F:metal ion binding"/>
    <property type="evidence" value="ECO:0007669"/>
    <property type="project" value="UniProtKB-KW"/>
</dbReference>
<dbReference type="PANTHER" id="PTHR33254">
    <property type="entry name" value="4-HYDROXY-4-METHYL-2-OXOGLUTARATE ALDOLASE 3-RELATED"/>
    <property type="match status" value="1"/>
</dbReference>
<evidence type="ECO:0000256" key="5">
    <source>
        <dbReference type="ARBA" id="ARBA00022723"/>
    </source>
</evidence>
<keyword evidence="9" id="KW-0460">Magnesium</keyword>
<dbReference type="GO" id="GO:0051252">
    <property type="term" value="P:regulation of RNA metabolic process"/>
    <property type="evidence" value="ECO:0007669"/>
    <property type="project" value="InterPro"/>
</dbReference>
<comment type="function">
    <text evidence="7 10">Catalyzes the aldol cleavage of 4-hydroxy-4-methyl-2-oxoglutarate (HMG) into 2 molecules of pyruvate. Also contains a secondary oxaloacetate (OAA) decarboxylase activity due to the common pyruvate enolate transition state formed following C-C bond cleavage in the retro-aldol and decarboxylation reactions.</text>
</comment>